<reference evidence="2 3" key="1">
    <citation type="journal article" date="2014" name="Mol. Plant">
        <title>Chromosome Scale Genome Assembly and Transcriptome Profiling of Nannochloropsis gaditana in Nitrogen Depletion.</title>
        <authorList>
            <person name="Corteggiani Carpinelli E."/>
            <person name="Telatin A."/>
            <person name="Vitulo N."/>
            <person name="Forcato C."/>
            <person name="D'Angelo M."/>
            <person name="Schiavon R."/>
            <person name="Vezzi A."/>
            <person name="Giacometti G.M."/>
            <person name="Morosinotto T."/>
            <person name="Valle G."/>
        </authorList>
    </citation>
    <scope>NUCLEOTIDE SEQUENCE [LARGE SCALE GENOMIC DNA]</scope>
    <source>
        <strain evidence="2 3">B-31</strain>
    </source>
</reference>
<feature type="compositionally biased region" description="Basic and acidic residues" evidence="1">
    <location>
        <begin position="32"/>
        <end position="50"/>
    </location>
</feature>
<name>W7T6D2_9STRA</name>
<evidence type="ECO:0000313" key="3">
    <source>
        <dbReference type="Proteomes" id="UP000019335"/>
    </source>
</evidence>
<gene>
    <name evidence="2" type="ORF">Naga_100893g1</name>
</gene>
<evidence type="ECO:0000313" key="2">
    <source>
        <dbReference type="EMBL" id="EWM22575.1"/>
    </source>
</evidence>
<organism evidence="2 3">
    <name type="scientific">Nannochloropsis gaditana</name>
    <dbReference type="NCBI Taxonomy" id="72520"/>
    <lineage>
        <taxon>Eukaryota</taxon>
        <taxon>Sar</taxon>
        <taxon>Stramenopiles</taxon>
        <taxon>Ochrophyta</taxon>
        <taxon>Eustigmatophyceae</taxon>
        <taxon>Eustigmatales</taxon>
        <taxon>Monodopsidaceae</taxon>
        <taxon>Nannochloropsis</taxon>
    </lineage>
</organism>
<dbReference type="EMBL" id="AZIL01002141">
    <property type="protein sequence ID" value="EWM22575.1"/>
    <property type="molecule type" value="Genomic_DNA"/>
</dbReference>
<evidence type="ECO:0008006" key="4">
    <source>
        <dbReference type="Google" id="ProtNLM"/>
    </source>
</evidence>
<feature type="non-terminal residue" evidence="2">
    <location>
        <position position="1"/>
    </location>
</feature>
<evidence type="ECO:0000256" key="1">
    <source>
        <dbReference type="SAM" id="MobiDB-lite"/>
    </source>
</evidence>
<comment type="caution">
    <text evidence="2">The sequence shown here is derived from an EMBL/GenBank/DDBJ whole genome shotgun (WGS) entry which is preliminary data.</text>
</comment>
<dbReference type="AlphaFoldDB" id="W7T6D2"/>
<accession>W7T6D2</accession>
<proteinExistence type="predicted"/>
<protein>
    <recommendedName>
        <fullName evidence="4">UVR domain-containing protein</fullName>
    </recommendedName>
</protein>
<sequence>KKKKKGGREAEEEGKEGPLHAGGGGGKNGSKAPEEREIGEEEGRGEREGINMEGSAEWNGEETGQGEEEALSGVREIPGGEEEEEIGRLSGPDAAASVPSPVAVARARELHVAILSLEERVGQAADEEDYEAAGALQEELEGLREEMAALGPIDVVHLIMDSSEEEKEEEVGG</sequence>
<dbReference type="Proteomes" id="UP000019335">
    <property type="component" value="Unassembled WGS sequence"/>
</dbReference>
<keyword evidence="3" id="KW-1185">Reference proteome</keyword>
<feature type="region of interest" description="Disordered" evidence="1">
    <location>
        <begin position="1"/>
        <end position="97"/>
    </location>
</feature>